<evidence type="ECO:0000313" key="2">
    <source>
        <dbReference type="Proteomes" id="UP001432322"/>
    </source>
</evidence>
<dbReference type="EMBL" id="BTSY01000005">
    <property type="protein sequence ID" value="GMT26425.1"/>
    <property type="molecule type" value="Genomic_DNA"/>
</dbReference>
<organism evidence="1 2">
    <name type="scientific">Pristionchus fissidentatus</name>
    <dbReference type="NCBI Taxonomy" id="1538716"/>
    <lineage>
        <taxon>Eukaryota</taxon>
        <taxon>Metazoa</taxon>
        <taxon>Ecdysozoa</taxon>
        <taxon>Nematoda</taxon>
        <taxon>Chromadorea</taxon>
        <taxon>Rhabditida</taxon>
        <taxon>Rhabditina</taxon>
        <taxon>Diplogasteromorpha</taxon>
        <taxon>Diplogasteroidea</taxon>
        <taxon>Neodiplogasteridae</taxon>
        <taxon>Pristionchus</taxon>
    </lineage>
</organism>
<proteinExistence type="predicted"/>
<sequence length="94" mass="10827">IRVHPPDGPRIHSVQGSHRVASSLQGILHQIQGHVRRGAWRGSDSSRARCAFDCRRRGEPQRELRRFVRRGRGRVWRVVAGQRIRYPSLPPHLA</sequence>
<keyword evidence="2" id="KW-1185">Reference proteome</keyword>
<comment type="caution">
    <text evidence="1">The sequence shown here is derived from an EMBL/GenBank/DDBJ whole genome shotgun (WGS) entry which is preliminary data.</text>
</comment>
<protein>
    <submittedName>
        <fullName evidence="1">Uncharacterized protein</fullName>
    </submittedName>
</protein>
<name>A0AAV5W714_9BILA</name>
<accession>A0AAV5W714</accession>
<gene>
    <name evidence="1" type="ORF">PFISCL1PPCAC_17722</name>
</gene>
<dbReference type="Proteomes" id="UP001432322">
    <property type="component" value="Unassembled WGS sequence"/>
</dbReference>
<feature type="non-terminal residue" evidence="1">
    <location>
        <position position="1"/>
    </location>
</feature>
<reference evidence="1" key="1">
    <citation type="submission" date="2023-10" db="EMBL/GenBank/DDBJ databases">
        <title>Genome assembly of Pristionchus species.</title>
        <authorList>
            <person name="Yoshida K."/>
            <person name="Sommer R.J."/>
        </authorList>
    </citation>
    <scope>NUCLEOTIDE SEQUENCE</scope>
    <source>
        <strain evidence="1">RS5133</strain>
    </source>
</reference>
<evidence type="ECO:0000313" key="1">
    <source>
        <dbReference type="EMBL" id="GMT26425.1"/>
    </source>
</evidence>
<dbReference type="AlphaFoldDB" id="A0AAV5W714"/>